<dbReference type="RefSeq" id="WP_010079247.1">
    <property type="nucleotide sequence ID" value="NC_012803.1"/>
</dbReference>
<accession>C5C9H0</accession>
<dbReference type="eggNOG" id="ENOG5033X8F">
    <property type="taxonomic scope" value="Bacteria"/>
</dbReference>
<evidence type="ECO:0000313" key="1">
    <source>
        <dbReference type="EMBL" id="ACS30122.1"/>
    </source>
</evidence>
<dbReference type="PATRIC" id="fig|465515.4.peg.554"/>
<gene>
    <name evidence="1" type="ordered locus">Mlut_05850</name>
    <name evidence="2" type="ORF">NCTC2665_01607</name>
</gene>
<evidence type="ECO:0008006" key="5">
    <source>
        <dbReference type="Google" id="ProtNLM"/>
    </source>
</evidence>
<organism evidence="1 3">
    <name type="scientific">Micrococcus luteus (strain ATCC 4698 / DSM 20030 / JCM 1464 / CCM 169 / CCUG 5858 / IAM 1056 / NBRC 3333 / NCIMB 9278 / NCTC 2665 / VKM Ac-2230)</name>
    <name type="common">Micrococcus lysodeikticus</name>
    <dbReference type="NCBI Taxonomy" id="465515"/>
    <lineage>
        <taxon>Bacteria</taxon>
        <taxon>Bacillati</taxon>
        <taxon>Actinomycetota</taxon>
        <taxon>Actinomycetes</taxon>
        <taxon>Micrococcales</taxon>
        <taxon>Micrococcaceae</taxon>
        <taxon>Micrococcus</taxon>
    </lineage>
</organism>
<evidence type="ECO:0000313" key="4">
    <source>
        <dbReference type="Proteomes" id="UP000248985"/>
    </source>
</evidence>
<dbReference type="AlphaFoldDB" id="C5C9H0"/>
<sequence length="320" mass="35534">MTAQEARPGGEVEPLPLSQAIPLAAAAVQEATAAAGVRALVIKGITAEVQLLRPAGRPTDVDVLVAPGDVEPLLHALRGQGWVPRPDDNHLGIFPEHSVTVMHPQWPCDLDVHHRYPGLDARDPKRAFDRLWSDHAEVEVAHWPVAAPSRAAHAVILALTSLREPWDRRADGQLRFLVDEVLVTPELRDQFIEVGLELNAGAALAPMLQDLCPDRDWSGLPAPDDDWLLYTHSRESATLRLAGLAQARGLDRVRHLWEALAPSRTALASQDLSVADAGLRSLWLARWRRLRRGVRAIPTVLEDYRRYRRLREGVVKGRLR</sequence>
<dbReference type="EMBL" id="LS483396">
    <property type="protein sequence ID" value="SQG49076.1"/>
    <property type="molecule type" value="Genomic_DNA"/>
</dbReference>
<protein>
    <recommendedName>
        <fullName evidence="5">Nucleotidyltransferase family protein</fullName>
    </recommendedName>
</protein>
<dbReference type="KEGG" id="mlu:Mlut_05850"/>
<dbReference type="Proteomes" id="UP000000738">
    <property type="component" value="Chromosome"/>
</dbReference>
<proteinExistence type="predicted"/>
<reference evidence="3" key="2">
    <citation type="journal article" date="2010" name="J. Bacteriol.">
        <title>Genome sequence of the Fleming strain of Micrococcus luteus, a simple free-living actinobacterium.</title>
        <authorList>
            <person name="Young M."/>
            <person name="Artsatbanov V."/>
            <person name="Beller H.R."/>
            <person name="Chandra G."/>
            <person name="Chater K.F."/>
            <person name="Dover L.G."/>
            <person name="Goh E.B."/>
            <person name="Kahan T."/>
            <person name="Kaprelyants A.S."/>
            <person name="Kyrpides N."/>
            <person name="Lapidus A."/>
            <person name="Lowry S.R."/>
            <person name="Lykidis A."/>
            <person name="Mahillon J."/>
            <person name="Markowitz V."/>
            <person name="Mavromatis K."/>
            <person name="Mukamolova G.V."/>
            <person name="Oren A."/>
            <person name="Rokem J.S."/>
            <person name="Smith M.C."/>
            <person name="Young D.I."/>
            <person name="Greenblatt C.L."/>
        </authorList>
    </citation>
    <scope>NUCLEOTIDE SEQUENCE [LARGE SCALE GENOMIC DNA]</scope>
    <source>
        <strain evidence="3">ATCC 4698 / DSM 20030 / JCM 1464 / NBRC 3333 / NCIMB 9278 / NCTC 2665 / VKM Ac-2230</strain>
    </source>
</reference>
<keyword evidence="3" id="KW-1185">Reference proteome</keyword>
<dbReference type="EMBL" id="CP001628">
    <property type="protein sequence ID" value="ACS30122.1"/>
    <property type="molecule type" value="Genomic_DNA"/>
</dbReference>
<dbReference type="STRING" id="465515.Mlut_05850"/>
<evidence type="ECO:0000313" key="2">
    <source>
        <dbReference type="EMBL" id="SQG49076.1"/>
    </source>
</evidence>
<dbReference type="InterPro" id="IPR039498">
    <property type="entry name" value="NTP_transf_5"/>
</dbReference>
<reference evidence="1" key="1">
    <citation type="submission" date="2009-05" db="EMBL/GenBank/DDBJ databases">
        <title>Complete sequence of Micrococcus luteus NCTC 2665.</title>
        <authorList>
            <consortium name="US DOE Joint Genome Institute"/>
            <person name="Lucas S."/>
            <person name="Copeland A."/>
            <person name="Lapidus A."/>
            <person name="Glavina del Rio T."/>
            <person name="Dalin E."/>
            <person name="Tice H."/>
            <person name="Bruce D."/>
            <person name="Goodwin L."/>
            <person name="Pitluck S."/>
            <person name="Lowry S."/>
            <person name="Larimer F."/>
            <person name="Land M."/>
            <person name="Hauser L."/>
            <person name="Kyrpides N."/>
            <person name="Lykidis A."/>
            <person name="Young M."/>
            <person name="Greenblatt C."/>
        </authorList>
    </citation>
    <scope>NUCLEOTIDE SEQUENCE</scope>
    <source>
        <strain evidence="1">NCTC 2665</strain>
    </source>
</reference>
<dbReference type="HOGENOM" id="CLU_887537_0_0_11"/>
<evidence type="ECO:0000313" key="3">
    <source>
        <dbReference type="Proteomes" id="UP000000738"/>
    </source>
</evidence>
<dbReference type="GeneID" id="93344760"/>
<dbReference type="EnsemblBacteria" id="ACS30122">
    <property type="protein sequence ID" value="ACS30122"/>
    <property type="gene ID" value="Mlut_05850"/>
</dbReference>
<name>C5C9H0_MICLC</name>
<reference evidence="2 4" key="3">
    <citation type="submission" date="2018-06" db="EMBL/GenBank/DDBJ databases">
        <authorList>
            <consortium name="Pathogen Informatics"/>
            <person name="Doyle S."/>
        </authorList>
    </citation>
    <scope>NUCLEOTIDE SEQUENCE [LARGE SCALE GENOMIC DNA]</scope>
    <source>
        <strain evidence="2 4">NCTC2665</strain>
    </source>
</reference>
<dbReference type="Gene3D" id="3.30.460.40">
    <property type="match status" value="1"/>
</dbReference>
<dbReference type="Proteomes" id="UP000248985">
    <property type="component" value="Chromosome 1"/>
</dbReference>
<dbReference type="Pfam" id="PF14907">
    <property type="entry name" value="NTP_transf_5"/>
    <property type="match status" value="1"/>
</dbReference>